<proteinExistence type="predicted"/>
<evidence type="ECO:0000256" key="4">
    <source>
        <dbReference type="SAM" id="MobiDB-lite"/>
    </source>
</evidence>
<dbReference type="InterPro" id="IPR009057">
    <property type="entry name" value="Homeodomain-like_sf"/>
</dbReference>
<evidence type="ECO:0000259" key="5">
    <source>
        <dbReference type="PROSITE" id="PS01124"/>
    </source>
</evidence>
<evidence type="ECO:0000313" key="7">
    <source>
        <dbReference type="Proteomes" id="UP000094969"/>
    </source>
</evidence>
<name>A0A1D7U652_9HYPH</name>
<dbReference type="SUPFAM" id="SSF52317">
    <property type="entry name" value="Class I glutamine amidotransferase-like"/>
    <property type="match status" value="1"/>
</dbReference>
<evidence type="ECO:0000256" key="2">
    <source>
        <dbReference type="ARBA" id="ARBA00023125"/>
    </source>
</evidence>
<dbReference type="GO" id="GO:0043565">
    <property type="term" value="F:sequence-specific DNA binding"/>
    <property type="evidence" value="ECO:0007669"/>
    <property type="project" value="InterPro"/>
</dbReference>
<dbReference type="InterPro" id="IPR020449">
    <property type="entry name" value="Tscrpt_reg_AraC-type_HTH"/>
</dbReference>
<protein>
    <submittedName>
        <fullName evidence="6">AraC family transcriptional regulator</fullName>
    </submittedName>
</protein>
<feature type="region of interest" description="Disordered" evidence="4">
    <location>
        <begin position="329"/>
        <end position="360"/>
    </location>
</feature>
<dbReference type="PANTHER" id="PTHR43130:SF3">
    <property type="entry name" value="HTH-TYPE TRANSCRIPTIONAL REGULATOR RV1931C"/>
    <property type="match status" value="1"/>
</dbReference>
<dbReference type="STRING" id="1526658.BHK69_22650"/>
<keyword evidence="2" id="KW-0238">DNA-binding</keyword>
<dbReference type="InterPro" id="IPR029062">
    <property type="entry name" value="Class_I_gatase-like"/>
</dbReference>
<evidence type="ECO:0000313" key="6">
    <source>
        <dbReference type="EMBL" id="AOO82861.1"/>
    </source>
</evidence>
<evidence type="ECO:0000256" key="1">
    <source>
        <dbReference type="ARBA" id="ARBA00023015"/>
    </source>
</evidence>
<dbReference type="KEGG" id="bvv:BHK69_22650"/>
<dbReference type="PANTHER" id="PTHR43130">
    <property type="entry name" value="ARAC-FAMILY TRANSCRIPTIONAL REGULATOR"/>
    <property type="match status" value="1"/>
</dbReference>
<keyword evidence="3" id="KW-0804">Transcription</keyword>
<evidence type="ECO:0000256" key="3">
    <source>
        <dbReference type="ARBA" id="ARBA00023163"/>
    </source>
</evidence>
<dbReference type="Gene3D" id="1.10.10.60">
    <property type="entry name" value="Homeodomain-like"/>
    <property type="match status" value="2"/>
</dbReference>
<dbReference type="Gene3D" id="3.40.50.880">
    <property type="match status" value="1"/>
</dbReference>
<accession>A0A1D7U652</accession>
<dbReference type="Pfam" id="PF12833">
    <property type="entry name" value="HTH_18"/>
    <property type="match status" value="1"/>
</dbReference>
<dbReference type="CDD" id="cd03136">
    <property type="entry name" value="GATase1_AraC_ArgR_like"/>
    <property type="match status" value="1"/>
</dbReference>
<dbReference type="InterPro" id="IPR018060">
    <property type="entry name" value="HTH_AraC"/>
</dbReference>
<dbReference type="GO" id="GO:0003700">
    <property type="term" value="F:DNA-binding transcription factor activity"/>
    <property type="evidence" value="ECO:0007669"/>
    <property type="project" value="InterPro"/>
</dbReference>
<feature type="domain" description="HTH araC/xylS-type" evidence="5">
    <location>
        <begin position="231"/>
        <end position="329"/>
    </location>
</feature>
<reference evidence="6 7" key="1">
    <citation type="journal article" date="2015" name="Antonie Van Leeuwenhoek">
        <title>Bosea vaviloviae sp. nov., a new species of slow-growing rhizobia isolated from nodules of the relict species Vavilovia formosa (Stev.) Fed.</title>
        <authorList>
            <person name="Safronova V.I."/>
            <person name="Kuznetsova I.G."/>
            <person name="Sazanova A.L."/>
            <person name="Kimeklis A.K."/>
            <person name="Belimov A.A."/>
            <person name="Andronov E.E."/>
            <person name="Pinaev A.G."/>
            <person name="Chizhevskaya E.P."/>
            <person name="Pukhaev A.R."/>
            <person name="Popov K.P."/>
            <person name="Willems A."/>
            <person name="Tikhonovich I.A."/>
        </authorList>
    </citation>
    <scope>NUCLEOTIDE SEQUENCE [LARGE SCALE GENOMIC DNA]</scope>
    <source>
        <strain evidence="6 7">Vaf18</strain>
    </source>
</reference>
<dbReference type="InterPro" id="IPR002818">
    <property type="entry name" value="DJ-1/PfpI"/>
</dbReference>
<keyword evidence="7" id="KW-1185">Reference proteome</keyword>
<dbReference type="Proteomes" id="UP000094969">
    <property type="component" value="Chromosome"/>
</dbReference>
<dbReference type="PROSITE" id="PS01124">
    <property type="entry name" value="HTH_ARAC_FAMILY_2"/>
    <property type="match status" value="1"/>
</dbReference>
<dbReference type="SMART" id="SM00342">
    <property type="entry name" value="HTH_ARAC"/>
    <property type="match status" value="1"/>
</dbReference>
<dbReference type="EMBL" id="CP017147">
    <property type="protein sequence ID" value="AOO82861.1"/>
    <property type="molecule type" value="Genomic_DNA"/>
</dbReference>
<keyword evidence="1" id="KW-0805">Transcription regulation</keyword>
<dbReference type="SUPFAM" id="SSF46689">
    <property type="entry name" value="Homeodomain-like"/>
    <property type="match status" value="2"/>
</dbReference>
<dbReference type="PRINTS" id="PR00032">
    <property type="entry name" value="HTHARAC"/>
</dbReference>
<gene>
    <name evidence="6" type="ORF">BHK69_22650</name>
</gene>
<dbReference type="AlphaFoldDB" id="A0A1D7U652"/>
<organism evidence="6 7">
    <name type="scientific">Bosea vaviloviae</name>
    <dbReference type="NCBI Taxonomy" id="1526658"/>
    <lineage>
        <taxon>Bacteria</taxon>
        <taxon>Pseudomonadati</taxon>
        <taxon>Pseudomonadota</taxon>
        <taxon>Alphaproteobacteria</taxon>
        <taxon>Hyphomicrobiales</taxon>
        <taxon>Boseaceae</taxon>
        <taxon>Bosea</taxon>
    </lineage>
</organism>
<sequence>MMPAGLVEGDMARDTAAGTRIVTLLLVEGFSMMSVASAIEPMRSLNRLIDREAWRWRLASLDGEVLAASNGIPLPTEAVETALSGSDYLFVCGGLRIQSVDERRYLSVLRKAARSGIAVGSLSTGTYLLARAGLLDGYRSTIHWENRPAFQEEFPDLICTDKLYEIDRERLTCSGGTAAMDMMLHLIIERHGADFARRVANQFHHDRIRDERDNQSGGRQERLASLPPPVRAAIRLMQRHVEDTLSIAEIAEKAGMSARQIERLFLRYLEMSPARYYLSLRIDRARELLLYSDRPILEVAIAAGFTSTSHFAHWFKRLQGVRPSQLRGRVASEAETASQLTAPKDATLSAPSEAQRRDPP</sequence>
<dbReference type="Pfam" id="PF01965">
    <property type="entry name" value="DJ-1_PfpI"/>
    <property type="match status" value="1"/>
</dbReference>
<dbReference type="InterPro" id="IPR052158">
    <property type="entry name" value="INH-QAR"/>
</dbReference>